<dbReference type="EMBL" id="NJEU01000473">
    <property type="protein sequence ID" value="PHH73847.1"/>
    <property type="molecule type" value="Genomic_DNA"/>
</dbReference>
<dbReference type="GO" id="GO:0005739">
    <property type="term" value="C:mitochondrion"/>
    <property type="evidence" value="ECO:0007669"/>
    <property type="project" value="TreeGrafter"/>
</dbReference>
<feature type="region of interest" description="Disordered" evidence="1">
    <location>
        <begin position="165"/>
        <end position="187"/>
    </location>
</feature>
<keyword evidence="4" id="KW-1185">Reference proteome</keyword>
<dbReference type="PROSITE" id="PS50206">
    <property type="entry name" value="RHODANESE_3"/>
    <property type="match status" value="1"/>
</dbReference>
<dbReference type="Pfam" id="PF00581">
    <property type="entry name" value="Rhodanese"/>
    <property type="match status" value="1"/>
</dbReference>
<dbReference type="InterPro" id="IPR001763">
    <property type="entry name" value="Rhodanese-like_dom"/>
</dbReference>
<organism evidence="3 4">
    <name type="scientific">Ophiocordyceps australis</name>
    <dbReference type="NCBI Taxonomy" id="1399860"/>
    <lineage>
        <taxon>Eukaryota</taxon>
        <taxon>Fungi</taxon>
        <taxon>Dikarya</taxon>
        <taxon>Ascomycota</taxon>
        <taxon>Pezizomycotina</taxon>
        <taxon>Sordariomycetes</taxon>
        <taxon>Hypocreomycetidae</taxon>
        <taxon>Hypocreales</taxon>
        <taxon>Ophiocordycipitaceae</taxon>
        <taxon>Ophiocordyceps</taxon>
    </lineage>
</organism>
<dbReference type="SUPFAM" id="SSF52821">
    <property type="entry name" value="Rhodanese/Cell cycle control phosphatase"/>
    <property type="match status" value="1"/>
</dbReference>
<dbReference type="AlphaFoldDB" id="A0A2C5YYL7"/>
<dbReference type="PANTHER" id="PTHR44086">
    <property type="entry name" value="THIOSULFATE SULFURTRANSFERASE RDL2, MITOCHONDRIAL-RELATED"/>
    <property type="match status" value="1"/>
</dbReference>
<dbReference type="PANTHER" id="PTHR44086:SF10">
    <property type="entry name" value="THIOSULFATE SULFURTRANSFERASE_RHODANESE-LIKE DOMAIN-CONTAINING PROTEIN 3"/>
    <property type="match status" value="1"/>
</dbReference>
<evidence type="ECO:0000313" key="3">
    <source>
        <dbReference type="EMBL" id="PHH73847.1"/>
    </source>
</evidence>
<dbReference type="Gene3D" id="3.40.250.10">
    <property type="entry name" value="Rhodanese-like domain"/>
    <property type="match status" value="1"/>
</dbReference>
<comment type="caution">
    <text evidence="3">The sequence shown here is derived from an EMBL/GenBank/DDBJ whole genome shotgun (WGS) entry which is preliminary data.</text>
</comment>
<dbReference type="OrthoDB" id="566238at2759"/>
<evidence type="ECO:0000259" key="2">
    <source>
        <dbReference type="PROSITE" id="PS50206"/>
    </source>
</evidence>
<feature type="compositionally biased region" description="Basic residues" evidence="1">
    <location>
        <begin position="171"/>
        <end position="187"/>
    </location>
</feature>
<reference evidence="3 4" key="1">
    <citation type="submission" date="2017-06" db="EMBL/GenBank/DDBJ databases">
        <title>Ant-infecting Ophiocordyceps genomes reveal a high diversity of potential behavioral manipulation genes and a possible major role for enterotoxins.</title>
        <authorList>
            <person name="De Bekker C."/>
            <person name="Evans H.C."/>
            <person name="Brachmann A."/>
            <person name="Hughes D.P."/>
        </authorList>
    </citation>
    <scope>NUCLEOTIDE SEQUENCE [LARGE SCALE GENOMIC DNA]</scope>
    <source>
        <strain evidence="3 4">1348a</strain>
    </source>
</reference>
<feature type="domain" description="Rhodanese" evidence="2">
    <location>
        <begin position="66"/>
        <end position="170"/>
    </location>
</feature>
<gene>
    <name evidence="3" type="ORF">CDD82_5236</name>
</gene>
<dbReference type="SMART" id="SM00450">
    <property type="entry name" value="RHOD"/>
    <property type="match status" value="1"/>
</dbReference>
<sequence>MASRIRCARFYTAWTAQPLARPRIVPRFAAAPPLRISILPPRLLRFSSSSAPIWTFDQVQSHITKPVRNTHLIDVRERKEVAATGSIPGAVNIPMSRAAELDCYCMPHDLFVEAFGFARPPESHTLVFYCAAGVRAATASKMARESGYESVAEYNGSMDEWLAREGPVHGRAQKKHGVNKGNKAKRR</sequence>
<evidence type="ECO:0000256" key="1">
    <source>
        <dbReference type="SAM" id="MobiDB-lite"/>
    </source>
</evidence>
<protein>
    <recommendedName>
        <fullName evidence="2">Rhodanese domain-containing protein</fullName>
    </recommendedName>
</protein>
<proteinExistence type="predicted"/>
<name>A0A2C5YYL7_9HYPO</name>
<dbReference type="InterPro" id="IPR036873">
    <property type="entry name" value="Rhodanese-like_dom_sf"/>
</dbReference>
<accession>A0A2C5YYL7</accession>
<evidence type="ECO:0000313" key="4">
    <source>
        <dbReference type="Proteomes" id="UP000224854"/>
    </source>
</evidence>
<dbReference type="GO" id="GO:0004792">
    <property type="term" value="F:thiosulfate-cyanide sulfurtransferase activity"/>
    <property type="evidence" value="ECO:0007669"/>
    <property type="project" value="TreeGrafter"/>
</dbReference>
<dbReference type="Proteomes" id="UP000224854">
    <property type="component" value="Unassembled WGS sequence"/>
</dbReference>